<feature type="domain" description="Transposase IS4-like" evidence="1">
    <location>
        <begin position="101"/>
        <end position="203"/>
    </location>
</feature>
<sequence>MAQALLPEDLWPLMEAHLPTHSRSPKGGRPRINDHATLTGILFVLRTGLPREYLPRELGCGIGMTCWRRLHKWMRAGVWQSVHEAVLRRLQEYDQIMSDRACIDAASVPAPAGGEHTGRNPTDRGKLGCKHHVLVDQRGLPLAAQITGAQVHDSRMLIPLPESIPAVKGLSGRARKRPGKLHADRACASRAHWAWLRRRGISARIAGYGVESRERLGRWRWHTRPMTVSCWCFRSKAVFRTLDGIGAAYAQNTNRILLGFQGRAAQRPSSRIGVSVRNRC</sequence>
<dbReference type="RefSeq" id="WP_206087881.1">
    <property type="nucleotide sequence ID" value="NZ_CP065053.1"/>
</dbReference>
<feature type="domain" description="Insertion element IS402-like" evidence="2">
    <location>
        <begin position="6"/>
        <end position="83"/>
    </location>
</feature>
<keyword evidence="4" id="KW-1185">Reference proteome</keyword>
<dbReference type="NCBIfam" id="NF033580">
    <property type="entry name" value="transpos_IS5_3"/>
    <property type="match status" value="1"/>
</dbReference>
<evidence type="ECO:0000313" key="3">
    <source>
        <dbReference type="EMBL" id="QPI48245.1"/>
    </source>
</evidence>
<name>A0AA49A757_9BURK</name>
<evidence type="ECO:0000313" key="4">
    <source>
        <dbReference type="Proteomes" id="UP000662888"/>
    </source>
</evidence>
<dbReference type="Pfam" id="PF13340">
    <property type="entry name" value="DUF4096"/>
    <property type="match status" value="1"/>
</dbReference>
<dbReference type="InterPro" id="IPR002559">
    <property type="entry name" value="Transposase_11"/>
</dbReference>
<reference evidence="3 4" key="1">
    <citation type="submission" date="2020-11" db="EMBL/GenBank/DDBJ databases">
        <authorList>
            <person name="Sun Q."/>
        </authorList>
    </citation>
    <scope>NUCLEOTIDE SEQUENCE [LARGE SCALE GENOMIC DNA]</scope>
    <source>
        <strain evidence="3 4">P8398</strain>
    </source>
</reference>
<organism evidence="3 4">
    <name type="scientific">Massilia antarctica</name>
    <dbReference type="NCBI Taxonomy" id="2765360"/>
    <lineage>
        <taxon>Bacteria</taxon>
        <taxon>Pseudomonadati</taxon>
        <taxon>Pseudomonadota</taxon>
        <taxon>Betaproteobacteria</taxon>
        <taxon>Burkholderiales</taxon>
        <taxon>Oxalobacteraceae</taxon>
        <taxon>Telluria group</taxon>
        <taxon>Massilia</taxon>
    </lineage>
</organism>
<dbReference type="InterPro" id="IPR025161">
    <property type="entry name" value="IS402-like_dom"/>
</dbReference>
<evidence type="ECO:0000259" key="2">
    <source>
        <dbReference type="Pfam" id="PF13340"/>
    </source>
</evidence>
<gene>
    <name evidence="3" type="ORF">IV454_22235</name>
</gene>
<proteinExistence type="predicted"/>
<dbReference type="PANTHER" id="PTHR30007">
    <property type="entry name" value="PHP DOMAIN PROTEIN"/>
    <property type="match status" value="1"/>
</dbReference>
<protein>
    <submittedName>
        <fullName evidence="3">IS5 family transposase</fullName>
    </submittedName>
</protein>
<dbReference type="Proteomes" id="UP000662888">
    <property type="component" value="Chromosome"/>
</dbReference>
<evidence type="ECO:0000259" key="1">
    <source>
        <dbReference type="Pfam" id="PF01609"/>
    </source>
</evidence>
<dbReference type="EMBL" id="CP065053">
    <property type="protein sequence ID" value="QPI48245.1"/>
    <property type="molecule type" value="Genomic_DNA"/>
</dbReference>
<dbReference type="Pfam" id="PF01609">
    <property type="entry name" value="DDE_Tnp_1"/>
    <property type="match status" value="1"/>
</dbReference>
<accession>A0AA49A757</accession>
<dbReference type="PANTHER" id="PTHR30007:SF1">
    <property type="entry name" value="BLR1914 PROTEIN"/>
    <property type="match status" value="1"/>
</dbReference>